<protein>
    <recommendedName>
        <fullName evidence="5">Choice-of-anchor E domain-containing protein</fullName>
    </recommendedName>
</protein>
<keyword evidence="2" id="KW-0732">Signal</keyword>
<evidence type="ECO:0008006" key="5">
    <source>
        <dbReference type="Google" id="ProtNLM"/>
    </source>
</evidence>
<accession>A0A350P593</accession>
<dbReference type="NCBIfam" id="NF033208">
    <property type="entry name" value="choice_anch_E"/>
    <property type="match status" value="1"/>
</dbReference>
<evidence type="ECO:0000313" key="4">
    <source>
        <dbReference type="Proteomes" id="UP000263517"/>
    </source>
</evidence>
<keyword evidence="1" id="KW-0472">Membrane</keyword>
<proteinExistence type="predicted"/>
<organism evidence="3 4">
    <name type="scientific">Alteromonas australica</name>
    <dbReference type="NCBI Taxonomy" id="589873"/>
    <lineage>
        <taxon>Bacteria</taxon>
        <taxon>Pseudomonadati</taxon>
        <taxon>Pseudomonadota</taxon>
        <taxon>Gammaproteobacteria</taxon>
        <taxon>Alteromonadales</taxon>
        <taxon>Alteromonadaceae</taxon>
        <taxon>Alteromonas/Salinimonas group</taxon>
        <taxon>Alteromonas</taxon>
    </lineage>
</organism>
<evidence type="ECO:0000256" key="1">
    <source>
        <dbReference type="SAM" id="Phobius"/>
    </source>
</evidence>
<keyword evidence="1" id="KW-1133">Transmembrane helix</keyword>
<feature type="signal peptide" evidence="2">
    <location>
        <begin position="1"/>
        <end position="34"/>
    </location>
</feature>
<keyword evidence="1" id="KW-0812">Transmembrane</keyword>
<gene>
    <name evidence="3" type="ORF">DCW74_12100</name>
</gene>
<feature type="chain" id="PRO_5016558574" description="Choice-of-anchor E domain-containing protein" evidence="2">
    <location>
        <begin position="35"/>
        <end position="258"/>
    </location>
</feature>
<comment type="caution">
    <text evidence="3">The sequence shown here is derived from an EMBL/GenBank/DDBJ whole genome shotgun (WGS) entry which is preliminary data.</text>
</comment>
<name>A0A350P593_9ALTE</name>
<evidence type="ECO:0000313" key="3">
    <source>
        <dbReference type="EMBL" id="HAW76460.1"/>
    </source>
</evidence>
<dbReference type="AlphaFoldDB" id="A0A350P593"/>
<evidence type="ECO:0000256" key="2">
    <source>
        <dbReference type="SAM" id="SignalP"/>
    </source>
</evidence>
<dbReference type="EMBL" id="DNAN01000433">
    <property type="protein sequence ID" value="HAW76460.1"/>
    <property type="molecule type" value="Genomic_DNA"/>
</dbReference>
<feature type="transmembrane region" description="Helical" evidence="1">
    <location>
        <begin position="234"/>
        <end position="252"/>
    </location>
</feature>
<dbReference type="Proteomes" id="UP000263517">
    <property type="component" value="Unassembled WGS sequence"/>
</dbReference>
<reference evidence="3 4" key="1">
    <citation type="journal article" date="2018" name="Nat. Biotechnol.">
        <title>A standardized bacterial taxonomy based on genome phylogeny substantially revises the tree of life.</title>
        <authorList>
            <person name="Parks D.H."/>
            <person name="Chuvochina M."/>
            <person name="Waite D.W."/>
            <person name="Rinke C."/>
            <person name="Skarshewski A."/>
            <person name="Chaumeil P.A."/>
            <person name="Hugenholtz P."/>
        </authorList>
    </citation>
    <scope>NUCLEOTIDE SEQUENCE [LARGE SCALE GENOMIC DNA]</scope>
    <source>
        <strain evidence="3">UBA11978</strain>
    </source>
</reference>
<sequence>MRLANSVNFRFKKMIKKIVSLFATSVFLMFSAVASSAVITTSTEYAFNDVNSDNAFDSADYLTPLYDYTLAVSQFDDNGGAYTLVGAVIKLDGFLEGFFSYENLSSTATSEITGTVASQIKLSTSTGIELVTILPSFSTTVSATVYDGTFDFDGTSGGTVTASPVPVTATNTVTVTDASTLALFLGGSTIDLDVSGDSRATTTNIGGTVATENGVVSAGTFEIFYQYEVANVSVAAPNILILMGLVVLFVGFRSRKQA</sequence>